<evidence type="ECO:0000256" key="1">
    <source>
        <dbReference type="ARBA" id="ARBA00022679"/>
    </source>
</evidence>
<accession>A0AAW9QRI2</accession>
<reference evidence="3 4" key="1">
    <citation type="submission" date="2024-01" db="EMBL/GenBank/DDBJ databases">
        <title>Genomic insights into the taxonomy and metabolism of the cyanobacterium Pannus brasiliensis CCIBt3594.</title>
        <authorList>
            <person name="Machado M."/>
            <person name="Botero N.B."/>
            <person name="Andreote A.P.D."/>
            <person name="Feitosa A.M.T."/>
            <person name="Popin R."/>
            <person name="Sivonen K."/>
            <person name="Fiore M.F."/>
        </authorList>
    </citation>
    <scope>NUCLEOTIDE SEQUENCE [LARGE SCALE GENOMIC DNA]</scope>
    <source>
        <strain evidence="3 4">CCIBt3594</strain>
    </source>
</reference>
<dbReference type="InterPro" id="IPR007130">
    <property type="entry name" value="DAGAT"/>
</dbReference>
<comment type="caution">
    <text evidence="3">The sequence shown here is derived from an EMBL/GenBank/DDBJ whole genome shotgun (WGS) entry which is preliminary data.</text>
</comment>
<dbReference type="EMBL" id="JBAFSM010000104">
    <property type="protein sequence ID" value="MEG3440415.1"/>
    <property type="molecule type" value="Genomic_DNA"/>
</dbReference>
<dbReference type="AlphaFoldDB" id="A0AAW9QRI2"/>
<dbReference type="PANTHER" id="PTHR22753">
    <property type="entry name" value="TRANSMEMBRANE PROTEIN 68"/>
    <property type="match status" value="1"/>
</dbReference>
<keyword evidence="4" id="KW-1185">Reference proteome</keyword>
<dbReference type="PIRSF" id="PIRSF016753">
    <property type="entry name" value="P_lipid/glycerol_ac_tran_prd"/>
    <property type="match status" value="1"/>
</dbReference>
<keyword evidence="2 3" id="KW-0012">Acyltransferase</keyword>
<sequence>MLRKSLLDKDSWLMGTSRPGWSLDCRDPDFIRAFQPLWGWFYEHYFRVRTEGWEQIPDGRVMFVGSHNGGMAAPDMFMMLYDWFERFGTDRVVYGLMHPTVWKVYPPLAFLAERAGAIAAHPKMAIAALERDASLLVYPGGAQDVFRPFHQRDRIHLRGRVGFLKIALEHHLPIVPAVSWGAHDTLLVLADIYPLARQIHELGLPWPFGIDPEVFPIYLGLPWGLALGPLPNLPWPRPIATRVGAPIYFERYGAEAARDRVYVEACYERVRHQMQRELDLLVAKYP</sequence>
<dbReference type="RefSeq" id="WP_332867886.1">
    <property type="nucleotide sequence ID" value="NZ_JBAFSM010000104.1"/>
</dbReference>
<evidence type="ECO:0000313" key="4">
    <source>
        <dbReference type="Proteomes" id="UP001328733"/>
    </source>
</evidence>
<dbReference type="PANTHER" id="PTHR22753:SF14">
    <property type="entry name" value="MONOACYLGLYCEROL_DIACYLGLYCEROL O-ACYLTRANSFERASE"/>
    <property type="match status" value="1"/>
</dbReference>
<gene>
    <name evidence="3" type="ORF">V0288_25050</name>
</gene>
<dbReference type="GO" id="GO:0008374">
    <property type="term" value="F:O-acyltransferase activity"/>
    <property type="evidence" value="ECO:0007669"/>
    <property type="project" value="InterPro"/>
</dbReference>
<organism evidence="3 4">
    <name type="scientific">Pannus brasiliensis CCIBt3594</name>
    <dbReference type="NCBI Taxonomy" id="1427578"/>
    <lineage>
        <taxon>Bacteria</taxon>
        <taxon>Bacillati</taxon>
        <taxon>Cyanobacteriota</taxon>
        <taxon>Cyanophyceae</taxon>
        <taxon>Oscillatoriophycideae</taxon>
        <taxon>Chroococcales</taxon>
        <taxon>Microcystaceae</taxon>
        <taxon>Pannus</taxon>
    </lineage>
</organism>
<dbReference type="InterPro" id="IPR016676">
    <property type="entry name" value="P_lipid/glycerol_AcTrfase_prd"/>
</dbReference>
<keyword evidence="1" id="KW-0808">Transferase</keyword>
<dbReference type="Proteomes" id="UP001328733">
    <property type="component" value="Unassembled WGS sequence"/>
</dbReference>
<protein>
    <submittedName>
        <fullName evidence="3">Lysophospholipid acyltransferase family protein</fullName>
    </submittedName>
</protein>
<dbReference type="SUPFAM" id="SSF69593">
    <property type="entry name" value="Glycerol-3-phosphate (1)-acyltransferase"/>
    <property type="match status" value="1"/>
</dbReference>
<evidence type="ECO:0000256" key="2">
    <source>
        <dbReference type="ARBA" id="ARBA00023315"/>
    </source>
</evidence>
<name>A0AAW9QRI2_9CHRO</name>
<dbReference type="GO" id="GO:0016020">
    <property type="term" value="C:membrane"/>
    <property type="evidence" value="ECO:0007669"/>
    <property type="project" value="TreeGrafter"/>
</dbReference>
<proteinExistence type="predicted"/>
<dbReference type="Pfam" id="PF03982">
    <property type="entry name" value="DAGAT"/>
    <property type="match status" value="1"/>
</dbReference>
<dbReference type="CDD" id="cd07987">
    <property type="entry name" value="LPLAT_MGAT-like"/>
    <property type="match status" value="1"/>
</dbReference>
<evidence type="ECO:0000313" key="3">
    <source>
        <dbReference type="EMBL" id="MEG3440415.1"/>
    </source>
</evidence>